<evidence type="ECO:0000313" key="8">
    <source>
        <dbReference type="EMBL" id="KAL1409907.1"/>
    </source>
</evidence>
<dbReference type="Pfam" id="PF00026">
    <property type="entry name" value="Asp"/>
    <property type="match status" value="1"/>
</dbReference>
<proteinExistence type="inferred from homology"/>
<sequence>MKPTTALLILATLAGALAVPTDPLYANRKLQRDLGLERIPLSRTPAYVPDIHKALAKARAKYHPSRSFRSGGSANGNGTVTSTPEDYDNAWLTPVSFGTPPQVLTLDFDTGSSDTWVFSPEVEPAEDAWGHTVFDPAKSSSFTKLDGYSWFIAYGDFSSASGDVGTDVVSIGGVGVKTQAVQLAKRVSHSFAHDKSNNGLLGLAFDNINTVRPVKQKTFPTNLAGEGTLPSGSQLFTTALYSTRDAESSFWTFGYIDDELVKASGQAIKWTPVAAESGFWQVDLPRITVGGKETVFDAGNNGIVDSGTTLIIVPTQWLEAFYSAIPGSGKDVDPDSGDVSWWFPNAALDSLPEFKIEIGGTLWTVQPEDLIYDGRDANSTYGALQTIDEDTTILGDTFLKSVYAVWDTENTRIGFVPKIQKTQNLKPTGIGGHP</sequence>
<keyword evidence="6" id="KW-0732">Signal</keyword>
<dbReference type="PANTHER" id="PTHR47966:SF1">
    <property type="entry name" value="ASPARTYL PROTEINASE"/>
    <property type="match status" value="1"/>
</dbReference>
<dbReference type="Gene3D" id="2.40.70.10">
    <property type="entry name" value="Acid Proteases"/>
    <property type="match status" value="2"/>
</dbReference>
<accession>A0ABR3Q5U7</accession>
<dbReference type="PRINTS" id="PR00792">
    <property type="entry name" value="PEPSIN"/>
</dbReference>
<dbReference type="InterPro" id="IPR001969">
    <property type="entry name" value="Aspartic_peptidase_AS"/>
</dbReference>
<feature type="chain" id="PRO_5046263391" description="Peptidase A1 domain-containing protein" evidence="6">
    <location>
        <begin position="19"/>
        <end position="434"/>
    </location>
</feature>
<dbReference type="InterPro" id="IPR001461">
    <property type="entry name" value="Aspartic_peptidase_A1"/>
</dbReference>
<evidence type="ECO:0000313" key="9">
    <source>
        <dbReference type="Proteomes" id="UP001565368"/>
    </source>
</evidence>
<dbReference type="EMBL" id="JBBXJM010000003">
    <property type="protein sequence ID" value="KAL1409907.1"/>
    <property type="molecule type" value="Genomic_DNA"/>
</dbReference>
<evidence type="ECO:0000256" key="6">
    <source>
        <dbReference type="SAM" id="SignalP"/>
    </source>
</evidence>
<dbReference type="GeneID" id="95984949"/>
<dbReference type="InterPro" id="IPR021109">
    <property type="entry name" value="Peptidase_aspartic_dom_sf"/>
</dbReference>
<dbReference type="InterPro" id="IPR033121">
    <property type="entry name" value="PEPTIDASE_A1"/>
</dbReference>
<gene>
    <name evidence="8" type="ORF">Q8F55_003906</name>
</gene>
<dbReference type="SUPFAM" id="SSF50630">
    <property type="entry name" value="Acid proteases"/>
    <property type="match status" value="1"/>
</dbReference>
<dbReference type="CDD" id="cd06097">
    <property type="entry name" value="Aspergillopepsin_like"/>
    <property type="match status" value="1"/>
</dbReference>
<dbReference type="PANTHER" id="PTHR47966">
    <property type="entry name" value="BETA-SITE APP-CLEAVING ENZYME, ISOFORM A-RELATED"/>
    <property type="match status" value="1"/>
</dbReference>
<evidence type="ECO:0000256" key="5">
    <source>
        <dbReference type="RuleBase" id="RU000454"/>
    </source>
</evidence>
<keyword evidence="9" id="KW-1185">Reference proteome</keyword>
<dbReference type="PROSITE" id="PS00141">
    <property type="entry name" value="ASP_PROTEASE"/>
    <property type="match status" value="1"/>
</dbReference>
<name>A0ABR3Q5U7_9TREE</name>
<dbReference type="PROSITE" id="PS51767">
    <property type="entry name" value="PEPTIDASE_A1"/>
    <property type="match status" value="1"/>
</dbReference>
<keyword evidence="2 5" id="KW-0645">Protease</keyword>
<dbReference type="RefSeq" id="XP_069209851.1">
    <property type="nucleotide sequence ID" value="XM_069352433.1"/>
</dbReference>
<reference evidence="8 9" key="1">
    <citation type="submission" date="2023-08" db="EMBL/GenBank/DDBJ databases">
        <title>Annotated Genome Sequence of Vanrija albida AlHP1.</title>
        <authorList>
            <person name="Herzog R."/>
        </authorList>
    </citation>
    <scope>NUCLEOTIDE SEQUENCE [LARGE SCALE GENOMIC DNA]</scope>
    <source>
        <strain evidence="8 9">AlHP1</strain>
    </source>
</reference>
<comment type="similarity">
    <text evidence="1 5">Belongs to the peptidase A1 family.</text>
</comment>
<comment type="caution">
    <text evidence="8">The sequence shown here is derived from an EMBL/GenBank/DDBJ whole genome shotgun (WGS) entry which is preliminary data.</text>
</comment>
<dbReference type="InterPro" id="IPR034163">
    <property type="entry name" value="Aspergillopepsin-like_cat_dom"/>
</dbReference>
<evidence type="ECO:0000256" key="2">
    <source>
        <dbReference type="ARBA" id="ARBA00022670"/>
    </source>
</evidence>
<protein>
    <recommendedName>
        <fullName evidence="7">Peptidase A1 domain-containing protein</fullName>
    </recommendedName>
</protein>
<dbReference type="Proteomes" id="UP001565368">
    <property type="component" value="Unassembled WGS sequence"/>
</dbReference>
<organism evidence="8 9">
    <name type="scientific">Vanrija albida</name>
    <dbReference type="NCBI Taxonomy" id="181172"/>
    <lineage>
        <taxon>Eukaryota</taxon>
        <taxon>Fungi</taxon>
        <taxon>Dikarya</taxon>
        <taxon>Basidiomycota</taxon>
        <taxon>Agaricomycotina</taxon>
        <taxon>Tremellomycetes</taxon>
        <taxon>Trichosporonales</taxon>
        <taxon>Trichosporonaceae</taxon>
        <taxon>Vanrija</taxon>
    </lineage>
</organism>
<evidence type="ECO:0000259" key="7">
    <source>
        <dbReference type="PROSITE" id="PS51767"/>
    </source>
</evidence>
<keyword evidence="3 5" id="KW-0064">Aspartyl protease</keyword>
<feature type="domain" description="Peptidase A1" evidence="7">
    <location>
        <begin position="91"/>
        <end position="416"/>
    </location>
</feature>
<evidence type="ECO:0000256" key="4">
    <source>
        <dbReference type="ARBA" id="ARBA00022801"/>
    </source>
</evidence>
<keyword evidence="4 5" id="KW-0378">Hydrolase</keyword>
<feature type="signal peptide" evidence="6">
    <location>
        <begin position="1"/>
        <end position="18"/>
    </location>
</feature>
<evidence type="ECO:0000256" key="1">
    <source>
        <dbReference type="ARBA" id="ARBA00007447"/>
    </source>
</evidence>
<evidence type="ECO:0000256" key="3">
    <source>
        <dbReference type="ARBA" id="ARBA00022750"/>
    </source>
</evidence>